<keyword evidence="3 6" id="KW-0597">Phosphoprotein</keyword>
<dbReference type="Proteomes" id="UP001597295">
    <property type="component" value="Unassembled WGS sequence"/>
</dbReference>
<feature type="transmembrane region" description="Helical" evidence="7">
    <location>
        <begin position="48"/>
        <end position="73"/>
    </location>
</feature>
<dbReference type="SUPFAM" id="SSF55874">
    <property type="entry name" value="ATPase domain of HSP90 chaperone/DNA topoisomerase II/histidine kinase"/>
    <property type="match status" value="1"/>
</dbReference>
<evidence type="ECO:0000313" key="12">
    <source>
        <dbReference type="EMBL" id="MFD2261636.1"/>
    </source>
</evidence>
<proteinExistence type="predicted"/>
<dbReference type="Gene3D" id="3.30.565.10">
    <property type="entry name" value="Histidine kinase-like ATPase, C-terminal domain"/>
    <property type="match status" value="1"/>
</dbReference>
<dbReference type="SMART" id="SM00448">
    <property type="entry name" value="REC"/>
    <property type="match status" value="1"/>
</dbReference>
<dbReference type="PRINTS" id="PR00344">
    <property type="entry name" value="BCTRLSENSOR"/>
</dbReference>
<feature type="modified residue" description="4-aspartylphosphate" evidence="6">
    <location>
        <position position="626"/>
    </location>
</feature>
<evidence type="ECO:0000259" key="9">
    <source>
        <dbReference type="PROSITE" id="PS50109"/>
    </source>
</evidence>
<keyword evidence="8" id="KW-0175">Coiled coil</keyword>
<dbReference type="InterPro" id="IPR005467">
    <property type="entry name" value="His_kinase_dom"/>
</dbReference>
<evidence type="ECO:0000256" key="1">
    <source>
        <dbReference type="ARBA" id="ARBA00000085"/>
    </source>
</evidence>
<dbReference type="InterPro" id="IPR004358">
    <property type="entry name" value="Sig_transdc_His_kin-like_C"/>
</dbReference>
<dbReference type="SMART" id="SM00388">
    <property type="entry name" value="HisKA"/>
    <property type="match status" value="1"/>
</dbReference>
<keyword evidence="4" id="KW-0808">Transferase</keyword>
<dbReference type="InterPro" id="IPR036097">
    <property type="entry name" value="HisK_dim/P_sf"/>
</dbReference>
<feature type="transmembrane region" description="Helical" evidence="7">
    <location>
        <begin position="15"/>
        <end position="36"/>
    </location>
</feature>
<keyword evidence="5" id="KW-0418">Kinase</keyword>
<dbReference type="Pfam" id="PF00072">
    <property type="entry name" value="Response_reg"/>
    <property type="match status" value="1"/>
</dbReference>
<dbReference type="SMART" id="SM00387">
    <property type="entry name" value="HATPase_c"/>
    <property type="match status" value="1"/>
</dbReference>
<dbReference type="Gene3D" id="3.40.50.2300">
    <property type="match status" value="1"/>
</dbReference>
<dbReference type="InterPro" id="IPR001789">
    <property type="entry name" value="Sig_transdc_resp-reg_receiver"/>
</dbReference>
<dbReference type="EC" id="2.7.13.3" evidence="2"/>
<name>A0ABW5DQ19_9PROT</name>
<dbReference type="Pfam" id="PF03707">
    <property type="entry name" value="MHYT"/>
    <property type="match status" value="2"/>
</dbReference>
<dbReference type="PROSITE" id="PS50109">
    <property type="entry name" value="HIS_KIN"/>
    <property type="match status" value="1"/>
</dbReference>
<evidence type="ECO:0000256" key="4">
    <source>
        <dbReference type="ARBA" id="ARBA00022679"/>
    </source>
</evidence>
<feature type="transmembrane region" description="Helical" evidence="7">
    <location>
        <begin position="85"/>
        <end position="106"/>
    </location>
</feature>
<dbReference type="InterPro" id="IPR036890">
    <property type="entry name" value="HATPase_C_sf"/>
</dbReference>
<protein>
    <recommendedName>
        <fullName evidence="2">histidine kinase</fullName>
        <ecNumber evidence="2">2.7.13.3</ecNumber>
    </recommendedName>
</protein>
<feature type="transmembrane region" description="Helical" evidence="7">
    <location>
        <begin position="152"/>
        <end position="174"/>
    </location>
</feature>
<keyword evidence="7" id="KW-1133">Transmembrane helix</keyword>
<keyword evidence="7" id="KW-0472">Membrane</keyword>
<evidence type="ECO:0000256" key="6">
    <source>
        <dbReference type="PROSITE-ProRule" id="PRU00169"/>
    </source>
</evidence>
<dbReference type="SUPFAM" id="SSF47384">
    <property type="entry name" value="Homodimeric domain of signal transducing histidine kinase"/>
    <property type="match status" value="1"/>
</dbReference>
<keyword evidence="13" id="KW-1185">Reference proteome</keyword>
<dbReference type="InterPro" id="IPR003661">
    <property type="entry name" value="HisK_dim/P_dom"/>
</dbReference>
<organism evidence="12 13">
    <name type="scientific">Lacibacterium aquatile</name>
    <dbReference type="NCBI Taxonomy" id="1168082"/>
    <lineage>
        <taxon>Bacteria</taxon>
        <taxon>Pseudomonadati</taxon>
        <taxon>Pseudomonadota</taxon>
        <taxon>Alphaproteobacteria</taxon>
        <taxon>Rhodospirillales</taxon>
        <taxon>Rhodospirillaceae</taxon>
    </lineage>
</organism>
<feature type="domain" description="MHYT" evidence="11">
    <location>
        <begin position="13"/>
        <end position="205"/>
    </location>
</feature>
<feature type="domain" description="Response regulatory" evidence="10">
    <location>
        <begin position="576"/>
        <end position="693"/>
    </location>
</feature>
<dbReference type="PROSITE" id="PS50924">
    <property type="entry name" value="MHYT"/>
    <property type="match status" value="1"/>
</dbReference>
<dbReference type="InterPro" id="IPR011006">
    <property type="entry name" value="CheY-like_superfamily"/>
</dbReference>
<feature type="transmembrane region" description="Helical" evidence="7">
    <location>
        <begin position="181"/>
        <end position="202"/>
    </location>
</feature>
<evidence type="ECO:0000256" key="3">
    <source>
        <dbReference type="ARBA" id="ARBA00022553"/>
    </source>
</evidence>
<evidence type="ECO:0000256" key="8">
    <source>
        <dbReference type="SAM" id="Coils"/>
    </source>
</evidence>
<feature type="domain" description="Histidine kinase" evidence="9">
    <location>
        <begin position="338"/>
        <end position="555"/>
    </location>
</feature>
<dbReference type="PANTHER" id="PTHR43047">
    <property type="entry name" value="TWO-COMPONENT HISTIDINE PROTEIN KINASE"/>
    <property type="match status" value="1"/>
</dbReference>
<dbReference type="InterPro" id="IPR003594">
    <property type="entry name" value="HATPase_dom"/>
</dbReference>
<dbReference type="SUPFAM" id="SSF52172">
    <property type="entry name" value="CheY-like"/>
    <property type="match status" value="1"/>
</dbReference>
<feature type="coiled-coil region" evidence="8">
    <location>
        <begin position="258"/>
        <end position="335"/>
    </location>
</feature>
<evidence type="ECO:0000259" key="11">
    <source>
        <dbReference type="PROSITE" id="PS50924"/>
    </source>
</evidence>
<evidence type="ECO:0000256" key="2">
    <source>
        <dbReference type="ARBA" id="ARBA00012438"/>
    </source>
</evidence>
<reference evidence="13" key="1">
    <citation type="journal article" date="2019" name="Int. J. Syst. Evol. Microbiol.">
        <title>The Global Catalogue of Microorganisms (GCM) 10K type strain sequencing project: providing services to taxonomists for standard genome sequencing and annotation.</title>
        <authorList>
            <consortium name="The Broad Institute Genomics Platform"/>
            <consortium name="The Broad Institute Genome Sequencing Center for Infectious Disease"/>
            <person name="Wu L."/>
            <person name="Ma J."/>
        </authorList>
    </citation>
    <scope>NUCLEOTIDE SEQUENCE [LARGE SCALE GENOMIC DNA]</scope>
    <source>
        <strain evidence="13">CGMCC 1.19062</strain>
    </source>
</reference>
<gene>
    <name evidence="12" type="ORF">ACFSM5_01975</name>
</gene>
<feature type="transmembrane region" description="Helical" evidence="7">
    <location>
        <begin position="118"/>
        <end position="140"/>
    </location>
</feature>
<comment type="caution">
    <text evidence="12">The sequence shown here is derived from an EMBL/GenBank/DDBJ whole genome shotgun (WGS) entry which is preliminary data.</text>
</comment>
<keyword evidence="7" id="KW-0812">Transmembrane</keyword>
<dbReference type="Gene3D" id="1.10.287.130">
    <property type="match status" value="1"/>
</dbReference>
<evidence type="ECO:0000313" key="13">
    <source>
        <dbReference type="Proteomes" id="UP001597295"/>
    </source>
</evidence>
<evidence type="ECO:0000259" key="10">
    <source>
        <dbReference type="PROSITE" id="PS50110"/>
    </source>
</evidence>
<dbReference type="InterPro" id="IPR005330">
    <property type="entry name" value="MHYT_dom"/>
</dbReference>
<dbReference type="CDD" id="cd00082">
    <property type="entry name" value="HisKA"/>
    <property type="match status" value="1"/>
</dbReference>
<accession>A0ABW5DQ19</accession>
<dbReference type="RefSeq" id="WP_379874552.1">
    <property type="nucleotide sequence ID" value="NZ_JBHUIP010000003.1"/>
</dbReference>
<dbReference type="Pfam" id="PF02518">
    <property type="entry name" value="HATPase_c"/>
    <property type="match status" value="1"/>
</dbReference>
<dbReference type="EMBL" id="JBHUIP010000003">
    <property type="protein sequence ID" value="MFD2261636.1"/>
    <property type="molecule type" value="Genomic_DNA"/>
</dbReference>
<feature type="transmembrane region" description="Helical" evidence="7">
    <location>
        <begin position="222"/>
        <end position="243"/>
    </location>
</feature>
<evidence type="ECO:0000256" key="7">
    <source>
        <dbReference type="PROSITE-ProRule" id="PRU00244"/>
    </source>
</evidence>
<sequence>MGSNISHLMQHSHSMPLVLLSFIVAAFAAFTALDMAERLRRAEGRARLLWLNGSAFVLGGGIWTMHFIGMLAFDTGLPVDYHLSTTIVSFLLAVAFVAFGFALVADSGEKYKLSWPRLLTAGPIVGLGVAAMHYTGMAALRLPGRLHYDTGLVIVSVLIAVVAATAALYLAFTLSKVAQKLAAAVVMAIAVCGMHYTGMAAVDVEHLPEMVTVHGSLKPETLALGVAGIFFVLLIIALGSAFIDRRIEAINEREAMALRAANQKLMNEVAERRAVEAELRTAREELEARVTERTRALAEANNRLVATAEDLERARQAAEEEKEKAEQANQAKSDFLASMSHELRTPLNAILGFTQLLSMSQKEPLTTKQGKHVAQISRAGHHLLSLINDILDLSKIEAGALPVSVEEVEVAALFDQLRTTLQPMSDEYRIAIAFKDAPGLTARADRTRLLQILSNFCSNALKYNRPGGAVTVSTEVKDQRLLFHVTDTGLGIPADRLSELFQPFSRLGQEHSTIEGTGIGLTIAQRLAGLMDGKITVESTIDVGSTFTLTVPLGAGLQSAAPAADAVVQRLSGSRSLLYVEDNPSNLQLMIDLCETLDGIDLATANAPIDGIELARRLKPDLIILDINLPGMSGFEVLQKLQQLPETMDIPVIALSAAALPREVERGLSLGFKRYLTKPLHVPTFLGAIDDILVMKEPV</sequence>
<dbReference type="PROSITE" id="PS50110">
    <property type="entry name" value="RESPONSE_REGULATORY"/>
    <property type="match status" value="1"/>
</dbReference>
<dbReference type="PANTHER" id="PTHR43047:SF72">
    <property type="entry name" value="OSMOSENSING HISTIDINE PROTEIN KINASE SLN1"/>
    <property type="match status" value="1"/>
</dbReference>
<evidence type="ECO:0000256" key="5">
    <source>
        <dbReference type="ARBA" id="ARBA00022777"/>
    </source>
</evidence>
<dbReference type="Pfam" id="PF00512">
    <property type="entry name" value="HisKA"/>
    <property type="match status" value="1"/>
</dbReference>
<comment type="catalytic activity">
    <reaction evidence="1">
        <text>ATP + protein L-histidine = ADP + protein N-phospho-L-histidine.</text>
        <dbReference type="EC" id="2.7.13.3"/>
    </reaction>
</comment>